<evidence type="ECO:0000256" key="7">
    <source>
        <dbReference type="ARBA" id="ARBA00022989"/>
    </source>
</evidence>
<dbReference type="EC" id="2.7.7.65" evidence="4"/>
<evidence type="ECO:0000256" key="10">
    <source>
        <dbReference type="ARBA" id="ARBA00034247"/>
    </source>
</evidence>
<dbReference type="EMBL" id="JASSOM010000094">
    <property type="protein sequence ID" value="MDK9366380.1"/>
    <property type="molecule type" value="Genomic_DNA"/>
</dbReference>
<dbReference type="Pfam" id="PF02743">
    <property type="entry name" value="dCache_1"/>
    <property type="match status" value="1"/>
</dbReference>
<evidence type="ECO:0000256" key="9">
    <source>
        <dbReference type="ARBA" id="ARBA00023136"/>
    </source>
</evidence>
<keyword evidence="8" id="KW-0342">GTP-binding</keyword>
<keyword evidence="14" id="KW-1185">Reference proteome</keyword>
<comment type="pathway">
    <text evidence="3">Purine metabolism; 3',5'-cyclic di-GMP biosynthesis.</text>
</comment>
<evidence type="ECO:0000256" key="6">
    <source>
        <dbReference type="ARBA" id="ARBA00022692"/>
    </source>
</evidence>
<dbReference type="Gene3D" id="3.30.450.20">
    <property type="entry name" value="PAS domain"/>
    <property type="match status" value="2"/>
</dbReference>
<dbReference type="InterPro" id="IPR029787">
    <property type="entry name" value="Nucleotide_cyclase"/>
</dbReference>
<dbReference type="SUPFAM" id="SSF55073">
    <property type="entry name" value="Nucleotide cyclase"/>
    <property type="match status" value="1"/>
</dbReference>
<dbReference type="InterPro" id="IPR000160">
    <property type="entry name" value="GGDEF_dom"/>
</dbReference>
<keyword evidence="7 11" id="KW-1133">Transmembrane helix</keyword>
<dbReference type="AlphaFoldDB" id="A0AAP4FZD6"/>
<dbReference type="CDD" id="cd18774">
    <property type="entry name" value="PDC2_HK_sensor"/>
    <property type="match status" value="1"/>
</dbReference>
<dbReference type="PANTHER" id="PTHR45138:SF9">
    <property type="entry name" value="DIGUANYLATE CYCLASE DGCM-RELATED"/>
    <property type="match status" value="1"/>
</dbReference>
<dbReference type="GO" id="GO:0005525">
    <property type="term" value="F:GTP binding"/>
    <property type="evidence" value="ECO:0007669"/>
    <property type="project" value="UniProtKB-KW"/>
</dbReference>
<dbReference type="InterPro" id="IPR033479">
    <property type="entry name" value="dCache_1"/>
</dbReference>
<dbReference type="GO" id="GO:1902201">
    <property type="term" value="P:negative regulation of bacterial-type flagellum-dependent cell motility"/>
    <property type="evidence" value="ECO:0007669"/>
    <property type="project" value="TreeGrafter"/>
</dbReference>
<evidence type="ECO:0000256" key="4">
    <source>
        <dbReference type="ARBA" id="ARBA00012528"/>
    </source>
</evidence>
<dbReference type="GO" id="GO:0043709">
    <property type="term" value="P:cell adhesion involved in single-species biofilm formation"/>
    <property type="evidence" value="ECO:0007669"/>
    <property type="project" value="TreeGrafter"/>
</dbReference>
<keyword evidence="9 11" id="KW-0472">Membrane</keyword>
<sequence>MLLYKKNALGKLLNLVLFIMFIPFLMLCGWFYYESKIKMTSVVHESLRYTAHNTTHQSIKTYLRSIDESFQRIQSLALRKDSQFNINDRGGPIVNVVHEFLNAHDLFLNAMLYNSDGEFRVIPEHLSKIKTPTDRPWFPHNTREGEIFHTLAYNVLDAEGNESGEKRVAAAMNLFDINRNKIGSVAFDLDMASISLGLKNIQSPYNSSPFVVDRNGTYILHENPRKLLRESVPTHWMPKFHDVSGFFYDDVTEMHVHYSINPNPEWITIITLHNDEFKRIVNSSLNALIFIAISCLIYYIGLALICKLYVANVMMRISYGLDGADVNTQAHDISSIFTKIQNKTAEFNDIETQSRTDPLTGLYNRRKLEEDFTHYIKKNQRIHLAIIDIDNFKSVNDTYGHPVGDKILTYIGSSATEWIREGISAYRYGGEEFVILFLDMDETQALEYLNQWRQKVSEREWREADLVLTFSCGLTCRIDEDLHALVEKADIALYEAKQAGKNRVIVHREFPH</sequence>
<comment type="subcellular location">
    <subcellularLocation>
        <location evidence="2">Cell membrane</location>
        <topology evidence="2">Multi-pass membrane protein</topology>
    </subcellularLocation>
</comment>
<dbReference type="InterPro" id="IPR043128">
    <property type="entry name" value="Rev_trsase/Diguanyl_cyclase"/>
</dbReference>
<evidence type="ECO:0000256" key="5">
    <source>
        <dbReference type="ARBA" id="ARBA00022475"/>
    </source>
</evidence>
<feature type="transmembrane region" description="Helical" evidence="11">
    <location>
        <begin position="287"/>
        <end position="310"/>
    </location>
</feature>
<dbReference type="PROSITE" id="PS50887">
    <property type="entry name" value="GGDEF"/>
    <property type="match status" value="1"/>
</dbReference>
<evidence type="ECO:0000313" key="14">
    <source>
        <dbReference type="Proteomes" id="UP001223214"/>
    </source>
</evidence>
<keyword evidence="6 11" id="KW-0812">Transmembrane</keyword>
<reference evidence="13 14" key="1">
    <citation type="submission" date="2023-06" db="EMBL/GenBank/DDBJ databases">
        <title>Identification and characterization of antibiotic-resistant Gram-negative bacteria.</title>
        <authorList>
            <person name="Cho G.-S."/>
            <person name="Lee J."/>
            <person name="Tai E."/>
            <person name="Jeong S."/>
            <person name="Kim I."/>
            <person name="Kim B.-E."/>
            <person name="Jeong M.-I."/>
            <person name="Oh K.-K."/>
            <person name="Franz C.M.A.P."/>
        </authorList>
    </citation>
    <scope>NUCLEOTIDE SEQUENCE [LARGE SCALE GENOMIC DNA]</scope>
    <source>
        <strain evidence="13 14">V106_12</strain>
    </source>
</reference>
<dbReference type="CDD" id="cd01949">
    <property type="entry name" value="GGDEF"/>
    <property type="match status" value="1"/>
</dbReference>
<name>A0AAP4FZD6_9ENTR</name>
<dbReference type="FunFam" id="3.30.70.270:FF:000001">
    <property type="entry name" value="Diguanylate cyclase domain protein"/>
    <property type="match status" value="1"/>
</dbReference>
<dbReference type="PANTHER" id="PTHR45138">
    <property type="entry name" value="REGULATORY COMPONENTS OF SENSORY TRANSDUCTION SYSTEM"/>
    <property type="match status" value="1"/>
</dbReference>
<dbReference type="GO" id="GO:0052621">
    <property type="term" value="F:diguanylate cyclase activity"/>
    <property type="evidence" value="ECO:0007669"/>
    <property type="project" value="UniProtKB-EC"/>
</dbReference>
<keyword evidence="8" id="KW-0547">Nucleotide-binding</keyword>
<evidence type="ECO:0000313" key="13">
    <source>
        <dbReference type="EMBL" id="MDK9366380.1"/>
    </source>
</evidence>
<comment type="catalytic activity">
    <reaction evidence="10">
        <text>2 GTP = 3',3'-c-di-GMP + 2 diphosphate</text>
        <dbReference type="Rhea" id="RHEA:24898"/>
        <dbReference type="ChEBI" id="CHEBI:33019"/>
        <dbReference type="ChEBI" id="CHEBI:37565"/>
        <dbReference type="ChEBI" id="CHEBI:58805"/>
        <dbReference type="EC" id="2.7.7.65"/>
    </reaction>
</comment>
<evidence type="ECO:0000256" key="11">
    <source>
        <dbReference type="SAM" id="Phobius"/>
    </source>
</evidence>
<dbReference type="SMART" id="SM00267">
    <property type="entry name" value="GGDEF"/>
    <property type="match status" value="1"/>
</dbReference>
<proteinExistence type="predicted"/>
<dbReference type="NCBIfam" id="TIGR00254">
    <property type="entry name" value="GGDEF"/>
    <property type="match status" value="1"/>
</dbReference>
<dbReference type="Gene3D" id="3.30.70.270">
    <property type="match status" value="1"/>
</dbReference>
<comment type="caution">
    <text evidence="13">The sequence shown here is derived from an EMBL/GenBank/DDBJ whole genome shotgun (WGS) entry which is preliminary data.</text>
</comment>
<evidence type="ECO:0000256" key="1">
    <source>
        <dbReference type="ARBA" id="ARBA00001946"/>
    </source>
</evidence>
<gene>
    <name evidence="13" type="ORF">QQF32_24595</name>
</gene>
<dbReference type="Proteomes" id="UP001223214">
    <property type="component" value="Unassembled WGS sequence"/>
</dbReference>
<evidence type="ECO:0000256" key="8">
    <source>
        <dbReference type="ARBA" id="ARBA00023134"/>
    </source>
</evidence>
<evidence type="ECO:0000256" key="3">
    <source>
        <dbReference type="ARBA" id="ARBA00004665"/>
    </source>
</evidence>
<dbReference type="InterPro" id="IPR050469">
    <property type="entry name" value="Diguanylate_Cyclase"/>
</dbReference>
<dbReference type="Pfam" id="PF00990">
    <property type="entry name" value="GGDEF"/>
    <property type="match status" value="1"/>
</dbReference>
<comment type="cofactor">
    <cofactor evidence="1">
        <name>Mg(2+)</name>
        <dbReference type="ChEBI" id="CHEBI:18420"/>
    </cofactor>
</comment>
<dbReference type="RefSeq" id="WP_285148791.1">
    <property type="nucleotide sequence ID" value="NZ_JASSOM010000094.1"/>
</dbReference>
<evidence type="ECO:0000259" key="12">
    <source>
        <dbReference type="PROSITE" id="PS50887"/>
    </source>
</evidence>
<accession>A0AAP4FZD6</accession>
<protein>
    <recommendedName>
        <fullName evidence="4">diguanylate cyclase</fullName>
        <ecNumber evidence="4">2.7.7.65</ecNumber>
    </recommendedName>
</protein>
<feature type="domain" description="GGDEF" evidence="12">
    <location>
        <begin position="380"/>
        <end position="509"/>
    </location>
</feature>
<dbReference type="GO" id="GO:0005886">
    <property type="term" value="C:plasma membrane"/>
    <property type="evidence" value="ECO:0007669"/>
    <property type="project" value="UniProtKB-SubCell"/>
</dbReference>
<keyword evidence="5" id="KW-1003">Cell membrane</keyword>
<evidence type="ECO:0000256" key="2">
    <source>
        <dbReference type="ARBA" id="ARBA00004651"/>
    </source>
</evidence>
<organism evidence="13 14">
    <name type="scientific">Lelliottia wanjuensis</name>
    <dbReference type="NCBI Taxonomy" id="3050585"/>
    <lineage>
        <taxon>Bacteria</taxon>
        <taxon>Pseudomonadati</taxon>
        <taxon>Pseudomonadota</taxon>
        <taxon>Gammaproteobacteria</taxon>
        <taxon>Enterobacterales</taxon>
        <taxon>Enterobacteriaceae</taxon>
        <taxon>Lelliottia</taxon>
    </lineage>
</organism>
<feature type="transmembrane region" description="Helical" evidence="11">
    <location>
        <begin position="12"/>
        <end position="33"/>
    </location>
</feature>